<protein>
    <submittedName>
        <fullName evidence="2">Putative membrane protein YesL</fullName>
    </submittedName>
</protein>
<name>A0A2V3A2M2_9BACI</name>
<feature type="transmembrane region" description="Helical" evidence="1">
    <location>
        <begin position="144"/>
        <end position="168"/>
    </location>
</feature>
<dbReference type="AlphaFoldDB" id="A0A2V3A2M2"/>
<dbReference type="InterPro" id="IPR006938">
    <property type="entry name" value="DUF624"/>
</dbReference>
<keyword evidence="1" id="KW-1133">Transmembrane helix</keyword>
<evidence type="ECO:0000313" key="3">
    <source>
        <dbReference type="Proteomes" id="UP000247150"/>
    </source>
</evidence>
<keyword evidence="1" id="KW-0812">Transmembrane</keyword>
<feature type="transmembrane region" description="Helical" evidence="1">
    <location>
        <begin position="81"/>
        <end position="99"/>
    </location>
</feature>
<dbReference type="Pfam" id="PF04854">
    <property type="entry name" value="DUF624"/>
    <property type="match status" value="1"/>
</dbReference>
<dbReference type="EMBL" id="QGTW01000005">
    <property type="protein sequence ID" value="PWW29005.1"/>
    <property type="molecule type" value="Genomic_DNA"/>
</dbReference>
<evidence type="ECO:0000256" key="1">
    <source>
        <dbReference type="SAM" id="Phobius"/>
    </source>
</evidence>
<organism evidence="2 3">
    <name type="scientific">Cytobacillus oceanisediminis</name>
    <dbReference type="NCBI Taxonomy" id="665099"/>
    <lineage>
        <taxon>Bacteria</taxon>
        <taxon>Bacillati</taxon>
        <taxon>Bacillota</taxon>
        <taxon>Bacilli</taxon>
        <taxon>Bacillales</taxon>
        <taxon>Bacillaceae</taxon>
        <taxon>Cytobacillus</taxon>
    </lineage>
</organism>
<dbReference type="OrthoDB" id="2182676at2"/>
<feature type="transmembrane region" description="Helical" evidence="1">
    <location>
        <begin position="105"/>
        <end position="132"/>
    </location>
</feature>
<dbReference type="Proteomes" id="UP000247150">
    <property type="component" value="Unassembled WGS sequence"/>
</dbReference>
<sequence length="229" mass="26527">MQENTFMDRLNTIFMWISRLAFLNMLWIAFSAIGLFLFGFFPATAAMLAICNKWLKAEGEIRIFKEFSTFYKESFWATNRIGYILAAASIILYLNFLVIREYGSSLVFISAFYLMAFFTMAAATHILPLYIYEKSSFIPLAKKAFIISIINLPYSIAILVSQSAIYYWLFSYPASAVFFLGSLLAIIQMWIANRSFIRLEKRAKQKTNLTGIHLSRNEMNKNPIFFLKK</sequence>
<accession>A0A2V3A2M2</accession>
<dbReference type="RefSeq" id="WP_110065021.1">
    <property type="nucleotide sequence ID" value="NZ_QGTW01000005.1"/>
</dbReference>
<reference evidence="2 3" key="1">
    <citation type="submission" date="2018-05" db="EMBL/GenBank/DDBJ databases">
        <title>Freshwater and sediment microbial communities from various areas in North America, analyzing microbe dynamics in response to fracking.</title>
        <authorList>
            <person name="Lamendella R."/>
        </authorList>
    </citation>
    <scope>NUCLEOTIDE SEQUENCE [LARGE SCALE GENOMIC DNA]</scope>
    <source>
        <strain evidence="2 3">15_TX</strain>
    </source>
</reference>
<proteinExistence type="predicted"/>
<evidence type="ECO:0000313" key="2">
    <source>
        <dbReference type="EMBL" id="PWW29005.1"/>
    </source>
</evidence>
<feature type="transmembrane region" description="Helical" evidence="1">
    <location>
        <begin position="174"/>
        <end position="192"/>
    </location>
</feature>
<gene>
    <name evidence="2" type="ORF">DFO73_105243</name>
</gene>
<comment type="caution">
    <text evidence="2">The sequence shown here is derived from an EMBL/GenBank/DDBJ whole genome shotgun (WGS) entry which is preliminary data.</text>
</comment>
<keyword evidence="1" id="KW-0472">Membrane</keyword>